<dbReference type="RefSeq" id="WP_311984921.1">
    <property type="nucleotide sequence ID" value="NZ_JARQBZ010000004.1"/>
</dbReference>
<dbReference type="Pfam" id="PF00892">
    <property type="entry name" value="EamA"/>
    <property type="match status" value="2"/>
</dbReference>
<dbReference type="PANTHER" id="PTHR32322">
    <property type="entry name" value="INNER MEMBRANE TRANSPORTER"/>
    <property type="match status" value="1"/>
</dbReference>
<comment type="caution">
    <text evidence="9">The sequence shown here is derived from an EMBL/GenBank/DDBJ whole genome shotgun (WGS) entry which is preliminary data.</text>
</comment>
<comment type="similarity">
    <text evidence="2">Belongs to the EamA transporter family.</text>
</comment>
<feature type="transmembrane region" description="Helical" evidence="7">
    <location>
        <begin position="70"/>
        <end position="91"/>
    </location>
</feature>
<dbReference type="Gene3D" id="1.10.3730.20">
    <property type="match status" value="1"/>
</dbReference>
<feature type="domain" description="EamA" evidence="8">
    <location>
        <begin position="7"/>
        <end position="139"/>
    </location>
</feature>
<dbReference type="SUPFAM" id="SSF103481">
    <property type="entry name" value="Multidrug resistance efflux transporter EmrE"/>
    <property type="match status" value="2"/>
</dbReference>
<evidence type="ECO:0000259" key="8">
    <source>
        <dbReference type="Pfam" id="PF00892"/>
    </source>
</evidence>
<evidence type="ECO:0000256" key="5">
    <source>
        <dbReference type="ARBA" id="ARBA00022989"/>
    </source>
</evidence>
<accession>A0AAW8U507</accession>
<dbReference type="EMBL" id="JARQBZ010000004">
    <property type="protein sequence ID" value="MDT2833061.1"/>
    <property type="molecule type" value="Genomic_DNA"/>
</dbReference>
<dbReference type="InterPro" id="IPR037185">
    <property type="entry name" value="EmrE-like"/>
</dbReference>
<sequence length="300" mass="32997">MKEQIKAHVAILIQVSIIGLSYLFVKEGLGYADPMTQLSHRFIIASIGIWLLRLIVPHNKLLTKEVIKDLLPLGIFYPVLFFSLQTLSLSYITTLEAGIISATIPIIIMILAIVMLKEKPNAKQKLVVILSFGAVIYINLKGQGTAVEFSLFGTSLMFLSALSSGLYTITAKKVSVKYETIDMTTFMLTFGMIVFTTISFLQHILGFTKTNYFEPLVHSPYMIAVLYLGLLSSLGSAFLSNYAIHHVNASTIGLFSNLSPVITILAGIFILGEPIYSYQIIGILIILGSIIGLNVGQLRK</sequence>
<evidence type="ECO:0000256" key="7">
    <source>
        <dbReference type="SAM" id="Phobius"/>
    </source>
</evidence>
<dbReference type="PANTHER" id="PTHR32322:SF18">
    <property type="entry name" value="S-ADENOSYLMETHIONINE_S-ADENOSYLHOMOCYSTEINE TRANSPORTER"/>
    <property type="match status" value="1"/>
</dbReference>
<gene>
    <name evidence="9" type="ORF">P7H70_03265</name>
</gene>
<feature type="transmembrane region" description="Helical" evidence="7">
    <location>
        <begin position="251"/>
        <end position="270"/>
    </location>
</feature>
<evidence type="ECO:0000256" key="1">
    <source>
        <dbReference type="ARBA" id="ARBA00004651"/>
    </source>
</evidence>
<evidence type="ECO:0000256" key="4">
    <source>
        <dbReference type="ARBA" id="ARBA00022692"/>
    </source>
</evidence>
<feature type="transmembrane region" description="Helical" evidence="7">
    <location>
        <begin position="221"/>
        <end position="244"/>
    </location>
</feature>
<evidence type="ECO:0000313" key="9">
    <source>
        <dbReference type="EMBL" id="MDT2833061.1"/>
    </source>
</evidence>
<reference evidence="9" key="1">
    <citation type="submission" date="2023-03" db="EMBL/GenBank/DDBJ databases">
        <authorList>
            <person name="Shen W."/>
            <person name="Cai J."/>
        </authorList>
    </citation>
    <scope>NUCLEOTIDE SEQUENCE</scope>
    <source>
        <strain evidence="9">P96-3</strain>
    </source>
</reference>
<comment type="subcellular location">
    <subcellularLocation>
        <location evidence="1">Cell membrane</location>
        <topology evidence="1">Multi-pass membrane protein</topology>
    </subcellularLocation>
</comment>
<feature type="domain" description="EamA" evidence="8">
    <location>
        <begin position="152"/>
        <end position="294"/>
    </location>
</feature>
<feature type="transmembrane region" description="Helical" evidence="7">
    <location>
        <begin position="7"/>
        <end position="25"/>
    </location>
</feature>
<feature type="transmembrane region" description="Helical" evidence="7">
    <location>
        <begin position="37"/>
        <end position="58"/>
    </location>
</feature>
<keyword evidence="5 7" id="KW-1133">Transmembrane helix</keyword>
<name>A0AAW8U507_9ENTE</name>
<feature type="transmembrane region" description="Helical" evidence="7">
    <location>
        <begin position="181"/>
        <end position="201"/>
    </location>
</feature>
<proteinExistence type="inferred from homology"/>
<evidence type="ECO:0000256" key="6">
    <source>
        <dbReference type="ARBA" id="ARBA00023136"/>
    </source>
</evidence>
<evidence type="ECO:0000256" key="2">
    <source>
        <dbReference type="ARBA" id="ARBA00007362"/>
    </source>
</evidence>
<keyword evidence="3" id="KW-1003">Cell membrane</keyword>
<evidence type="ECO:0000256" key="3">
    <source>
        <dbReference type="ARBA" id="ARBA00022475"/>
    </source>
</evidence>
<dbReference type="InterPro" id="IPR000620">
    <property type="entry name" value="EamA_dom"/>
</dbReference>
<dbReference type="GO" id="GO:0005886">
    <property type="term" value="C:plasma membrane"/>
    <property type="evidence" value="ECO:0007669"/>
    <property type="project" value="UniProtKB-SubCell"/>
</dbReference>
<feature type="transmembrane region" description="Helical" evidence="7">
    <location>
        <begin position="126"/>
        <end position="143"/>
    </location>
</feature>
<protein>
    <submittedName>
        <fullName evidence="9">DMT family transporter</fullName>
    </submittedName>
</protein>
<dbReference type="Proteomes" id="UP001268577">
    <property type="component" value="Unassembled WGS sequence"/>
</dbReference>
<evidence type="ECO:0000313" key="10">
    <source>
        <dbReference type="Proteomes" id="UP001268577"/>
    </source>
</evidence>
<feature type="transmembrane region" description="Helical" evidence="7">
    <location>
        <begin position="276"/>
        <end position="296"/>
    </location>
</feature>
<keyword evidence="4 7" id="KW-0812">Transmembrane</keyword>
<dbReference type="InterPro" id="IPR050638">
    <property type="entry name" value="AA-Vitamin_Transporters"/>
</dbReference>
<dbReference type="AlphaFoldDB" id="A0AAW8U507"/>
<feature type="transmembrane region" description="Helical" evidence="7">
    <location>
        <begin position="97"/>
        <end position="114"/>
    </location>
</feature>
<feature type="transmembrane region" description="Helical" evidence="7">
    <location>
        <begin position="149"/>
        <end position="169"/>
    </location>
</feature>
<organism evidence="9 10">
    <name type="scientific">Vagococcus carniphilus</name>
    <dbReference type="NCBI Taxonomy" id="218144"/>
    <lineage>
        <taxon>Bacteria</taxon>
        <taxon>Bacillati</taxon>
        <taxon>Bacillota</taxon>
        <taxon>Bacilli</taxon>
        <taxon>Lactobacillales</taxon>
        <taxon>Enterococcaceae</taxon>
        <taxon>Vagococcus</taxon>
    </lineage>
</organism>
<keyword evidence="6 7" id="KW-0472">Membrane</keyword>